<feature type="domain" description="Transposase IS701-like DDE" evidence="2">
    <location>
        <begin position="23"/>
        <end position="101"/>
    </location>
</feature>
<dbReference type="Pfam" id="PF13546">
    <property type="entry name" value="DDE_5"/>
    <property type="match status" value="1"/>
</dbReference>
<feature type="region of interest" description="Disordered" evidence="1">
    <location>
        <begin position="109"/>
        <end position="145"/>
    </location>
</feature>
<feature type="compositionally biased region" description="Polar residues" evidence="1">
    <location>
        <begin position="130"/>
        <end position="139"/>
    </location>
</feature>
<reference evidence="4" key="1">
    <citation type="journal article" date="2019" name="Int. J. Syst. Evol. Microbiol.">
        <title>The Global Catalogue of Microorganisms (GCM) 10K type strain sequencing project: providing services to taxonomists for standard genome sequencing and annotation.</title>
        <authorList>
            <consortium name="The Broad Institute Genomics Platform"/>
            <consortium name="The Broad Institute Genome Sequencing Center for Infectious Disease"/>
            <person name="Wu L."/>
            <person name="Ma J."/>
        </authorList>
    </citation>
    <scope>NUCLEOTIDE SEQUENCE [LARGE SCALE GENOMIC DNA]</scope>
    <source>
        <strain evidence="4">JCM 18410</strain>
    </source>
</reference>
<proteinExistence type="predicted"/>
<keyword evidence="4" id="KW-1185">Reference proteome</keyword>
<name>A0ABP9LD64_9ACTN</name>
<dbReference type="InterPro" id="IPR038721">
    <property type="entry name" value="IS701-like_DDE_dom"/>
</dbReference>
<accession>A0ABP9LD64</accession>
<organism evidence="3 4">
    <name type="scientific">Streptomyces similanensis</name>
    <dbReference type="NCBI Taxonomy" id="1274988"/>
    <lineage>
        <taxon>Bacteria</taxon>
        <taxon>Bacillati</taxon>
        <taxon>Actinomycetota</taxon>
        <taxon>Actinomycetes</taxon>
        <taxon>Kitasatosporales</taxon>
        <taxon>Streptomycetaceae</taxon>
        <taxon>Streptomyces</taxon>
    </lineage>
</organism>
<gene>
    <name evidence="3" type="ORF">GCM10023336_61630</name>
</gene>
<evidence type="ECO:0000313" key="3">
    <source>
        <dbReference type="EMBL" id="GAA5073908.1"/>
    </source>
</evidence>
<comment type="caution">
    <text evidence="3">The sequence shown here is derived from an EMBL/GenBank/DDBJ whole genome shotgun (WGS) entry which is preliminary data.</text>
</comment>
<dbReference type="EMBL" id="BAABKC010000107">
    <property type="protein sequence ID" value="GAA5073908.1"/>
    <property type="molecule type" value="Genomic_DNA"/>
</dbReference>
<evidence type="ECO:0000256" key="1">
    <source>
        <dbReference type="SAM" id="MobiDB-lite"/>
    </source>
</evidence>
<dbReference type="Proteomes" id="UP001500124">
    <property type="component" value="Unassembled WGS sequence"/>
</dbReference>
<evidence type="ECO:0000313" key="4">
    <source>
        <dbReference type="Proteomes" id="UP001500124"/>
    </source>
</evidence>
<evidence type="ECO:0000259" key="2">
    <source>
        <dbReference type="Pfam" id="PF13546"/>
    </source>
</evidence>
<sequence length="178" mass="20157">MPGSPAWRHRPREPDRLEYHPRRTDLRGRIRDCVRGLLAPVGRKNGRQPAEFAGHRTPDGFQRLLNGAAWDDDDVRDDLQSYVAQHLGDDSRALAIDDTGFIELRRLRHQHDQRTARPAHAPPRRLSSLADASQGTLAPTWSPEMIEGRFRMPPKPALICDCLQSGGQDLNLRPLDPQ</sequence>
<protein>
    <recommendedName>
        <fullName evidence="2">Transposase IS701-like DDE domain-containing protein</fullName>
    </recommendedName>
</protein>